<evidence type="ECO:0000256" key="1">
    <source>
        <dbReference type="SAM" id="Coils"/>
    </source>
</evidence>
<feature type="coiled-coil region" evidence="1">
    <location>
        <begin position="599"/>
        <end position="626"/>
    </location>
</feature>
<sequence>SLVRHGYLGTAPIRPSVAIAFRTLEAYRQLHHTCPRLSRQALVQTLCHLHRVPFNRTLVNQFSIAYDLYLEILHRIDLRVNSVLGRDATEWAMLNACAPCLYRLQDEPSLKYSMLVAMDGNQSLKLVDDVFRAGKTLRDDRVGLSRLWLTTEEVNRWKDEVPRSVMEDSHDDEDHFDDEFGCLDSPEEGDENSQADVTTCVERWRNAGPESRKKMFALFAVTGVFVCLCRHGHLLAICDMIRSGELMKYPLAIIDRLMNVYGSDILVGYDIACAFARTVAKSSLAQRAKDMRLTGIVPAFHGHGHNRGCQVHWHPRYFIGAGKEDFEGCERLFSASNHLASGTRLASAFHRHQAIVEFFSHWDDSKHAESGNFIYNNYRQALAIRKESAEALEVLCSKLHVTTLDLESFLDEEREYLHSRKKEPPEVSRKADYMAALKHFYIVYHGYQRKEIAALRRNRTIAARQYQLVDDECQAFEDKLELEHRWVAGSPEYAQAEEDLSMRNYRLAVDNLERLIVQRLFELTKLGMSGYKLREKISKGLKARAEAIKKALTRYNKHAAALVPPRPSLSWDEVLEMVSLAEFDLLRDARIDIRKEPWADRKNREAMNMLFDMKRAEEEIERLNVEIPRLLTFMHDDHIDFYIAIARNIVTNPSLAHELAQRWTYRDRIHANIAARLQQTARLPGFSGSVQTGQRLGRASQGGNDVPLPDWAMYAPLADSGVSAEGTEGDDMLTVGSLSAQDSDTLVTFMDNLGVRDHAEHET</sequence>
<keyword evidence="1" id="KW-0175">Coiled coil</keyword>
<dbReference type="PANTHER" id="PTHR33096">
    <property type="entry name" value="CXC2 DOMAIN-CONTAINING PROTEIN"/>
    <property type="match status" value="1"/>
</dbReference>
<dbReference type="InterPro" id="IPR040521">
    <property type="entry name" value="KDZ"/>
</dbReference>
<dbReference type="RefSeq" id="XP_047780675.1">
    <property type="nucleotide sequence ID" value="XM_047920404.1"/>
</dbReference>
<protein>
    <submittedName>
        <fullName evidence="2">Uncharacterized protein</fullName>
    </submittedName>
</protein>
<keyword evidence="3" id="KW-1185">Reference proteome</keyword>
<accession>A0ABQ8KKX2</accession>
<dbReference type="Pfam" id="PF18758">
    <property type="entry name" value="KDZ"/>
    <property type="match status" value="1"/>
</dbReference>
<comment type="caution">
    <text evidence="2">The sequence shown here is derived from an EMBL/GenBank/DDBJ whole genome shotgun (WGS) entry which is preliminary data.</text>
</comment>
<gene>
    <name evidence="2" type="ORF">C8Q71DRAFT_704735</name>
</gene>
<reference evidence="2 3" key="1">
    <citation type="journal article" date="2021" name="Environ. Microbiol.">
        <title>Gene family expansions and transcriptome signatures uncover fungal adaptations to wood decay.</title>
        <authorList>
            <person name="Hage H."/>
            <person name="Miyauchi S."/>
            <person name="Viragh M."/>
            <person name="Drula E."/>
            <person name="Min B."/>
            <person name="Chaduli D."/>
            <person name="Navarro D."/>
            <person name="Favel A."/>
            <person name="Norest M."/>
            <person name="Lesage-Meessen L."/>
            <person name="Balint B."/>
            <person name="Merenyi Z."/>
            <person name="de Eugenio L."/>
            <person name="Morin E."/>
            <person name="Martinez A.T."/>
            <person name="Baldrian P."/>
            <person name="Stursova M."/>
            <person name="Martinez M.J."/>
            <person name="Novotny C."/>
            <person name="Magnuson J.K."/>
            <person name="Spatafora J.W."/>
            <person name="Maurice S."/>
            <person name="Pangilinan J."/>
            <person name="Andreopoulos W."/>
            <person name="LaButti K."/>
            <person name="Hundley H."/>
            <person name="Na H."/>
            <person name="Kuo A."/>
            <person name="Barry K."/>
            <person name="Lipzen A."/>
            <person name="Henrissat B."/>
            <person name="Riley R."/>
            <person name="Ahrendt S."/>
            <person name="Nagy L.G."/>
            <person name="Grigoriev I.V."/>
            <person name="Martin F."/>
            <person name="Rosso M.N."/>
        </authorList>
    </citation>
    <scope>NUCLEOTIDE SEQUENCE [LARGE SCALE GENOMIC DNA]</scope>
    <source>
        <strain evidence="2 3">CIRM-BRFM 1785</strain>
    </source>
</reference>
<dbReference type="PANTHER" id="PTHR33096:SF1">
    <property type="entry name" value="CXC1-LIKE CYSTEINE CLUSTER ASSOCIATED WITH KDZ TRANSPOSASES DOMAIN-CONTAINING PROTEIN"/>
    <property type="match status" value="1"/>
</dbReference>
<dbReference type="Proteomes" id="UP000814176">
    <property type="component" value="Unassembled WGS sequence"/>
</dbReference>
<feature type="non-terminal residue" evidence="2">
    <location>
        <position position="1"/>
    </location>
</feature>
<evidence type="ECO:0000313" key="3">
    <source>
        <dbReference type="Proteomes" id="UP000814176"/>
    </source>
</evidence>
<proteinExistence type="predicted"/>
<dbReference type="GeneID" id="72001136"/>
<evidence type="ECO:0000313" key="2">
    <source>
        <dbReference type="EMBL" id="KAH9838760.1"/>
    </source>
</evidence>
<dbReference type="EMBL" id="JADCUA010000007">
    <property type="protein sequence ID" value="KAH9838760.1"/>
    <property type="molecule type" value="Genomic_DNA"/>
</dbReference>
<name>A0ABQ8KKX2_9APHY</name>
<organism evidence="2 3">
    <name type="scientific">Rhodofomes roseus</name>
    <dbReference type="NCBI Taxonomy" id="34475"/>
    <lineage>
        <taxon>Eukaryota</taxon>
        <taxon>Fungi</taxon>
        <taxon>Dikarya</taxon>
        <taxon>Basidiomycota</taxon>
        <taxon>Agaricomycotina</taxon>
        <taxon>Agaricomycetes</taxon>
        <taxon>Polyporales</taxon>
        <taxon>Rhodofomes</taxon>
    </lineage>
</organism>